<dbReference type="KEGG" id="rhs:A3Q41_03346"/>
<protein>
    <recommendedName>
        <fullName evidence="4">Condensation domain-containing protein</fullName>
    </recommendedName>
</protein>
<reference evidence="2 3" key="1">
    <citation type="journal article" date="2016" name="Genome Announc.">
        <title>Complete Genome and Plasmid Sequences for Rhodococcus fascians D188 and Draft Sequences for Rhodococcus Isolates PBTS 1 and PBTS 2.</title>
        <authorList>
            <person name="Stamler R.A."/>
            <person name="Vereecke D."/>
            <person name="Zhang Y."/>
            <person name="Schilkey F."/>
            <person name="Devitt N."/>
            <person name="Randall J.J."/>
        </authorList>
    </citation>
    <scope>NUCLEOTIDE SEQUENCE [LARGE SCALE GENOMIC DNA]</scope>
    <source>
        <strain evidence="2 3">PBTS2</strain>
    </source>
</reference>
<organism evidence="2 3">
    <name type="scientific">Rhodococcoides fascians</name>
    <name type="common">Rhodococcus fascians</name>
    <dbReference type="NCBI Taxonomy" id="1828"/>
    <lineage>
        <taxon>Bacteria</taxon>
        <taxon>Bacillati</taxon>
        <taxon>Actinomycetota</taxon>
        <taxon>Actinomycetes</taxon>
        <taxon>Mycobacteriales</taxon>
        <taxon>Nocardiaceae</taxon>
        <taxon>Rhodococcoides</taxon>
    </lineage>
</organism>
<reference evidence="3" key="2">
    <citation type="submission" date="2016-04" db="EMBL/GenBank/DDBJ databases">
        <title>Complete Genome and Plasmid Sequences for Rhodococcus fascians D188 and Draft Sequences for Rhodococcus spp. Isolates PBTS 1 and PBTS 2.</title>
        <authorList>
            <person name="Stamer R."/>
            <person name="Vereecke D."/>
            <person name="Zhang Y."/>
            <person name="Schilkey F."/>
            <person name="Devitt N."/>
            <person name="Randall J."/>
        </authorList>
    </citation>
    <scope>NUCLEOTIDE SEQUENCE [LARGE SCALE GENOMIC DNA]</scope>
    <source>
        <strain evidence="3">PBTS2</strain>
    </source>
</reference>
<dbReference type="EMBL" id="CP015220">
    <property type="protein sequence ID" value="AMY24637.1"/>
    <property type="molecule type" value="Genomic_DNA"/>
</dbReference>
<evidence type="ECO:0000313" key="3">
    <source>
        <dbReference type="Proteomes" id="UP000076038"/>
    </source>
</evidence>
<name>A0A143QQH5_RHOFA</name>
<feature type="region of interest" description="Disordered" evidence="1">
    <location>
        <begin position="200"/>
        <end position="219"/>
    </location>
</feature>
<evidence type="ECO:0000256" key="1">
    <source>
        <dbReference type="SAM" id="MobiDB-lite"/>
    </source>
</evidence>
<dbReference type="Proteomes" id="UP000076038">
    <property type="component" value="Chromosome"/>
</dbReference>
<keyword evidence="3" id="KW-1185">Reference proteome</keyword>
<evidence type="ECO:0000313" key="2">
    <source>
        <dbReference type="EMBL" id="AMY24637.1"/>
    </source>
</evidence>
<proteinExistence type="predicted"/>
<dbReference type="PATRIC" id="fig|1653479.3.peg.3395"/>
<sequence>MVERLTYDDDLFLRMECVLGVPVVNQIVWRFDSAVPLDALESMWQLLATGPLDRSVRRSAVPGARDGWITARTPAAPVVIGHAIARDGIDLWIENEAAVTLDPIDGPAWRLSATSVDGGGTVVSLIGSHVVGDGGALTSAAAAALAGRATPDDFVRGGLDHVPPRSSVRADIADGVGQIGAALSGVARALGRTAVDAVRSRTSSDEVAAGPTAPGPTPSRALAVTAAREGKWVPSTVVVDCASGDWAAAAASRGGSSNSLLVAVVLGILTASGRVGPQDRVRVALPVSTRTPGDSRANATSGVSIHVDGGQGYRDDLTAIRASSKQAFTDQADSTVTSVFELLKPLMQVLPDVVVAKLAASGSAPLCLCSNLGDRGARLRTIGGVDAAAVAMRSITQNTDVALLRRTAGGVSAWWNDSGDRATLCVTGLDPDAFPSKEHLRGLVEAEYTNWGLTAEFW</sequence>
<gene>
    <name evidence="2" type="ORF">A3Q41_03346</name>
</gene>
<evidence type="ECO:0008006" key="4">
    <source>
        <dbReference type="Google" id="ProtNLM"/>
    </source>
</evidence>
<accession>A0A143QQH5</accession>
<dbReference type="AlphaFoldDB" id="A0A143QQH5"/>